<evidence type="ECO:0000256" key="5">
    <source>
        <dbReference type="SAM" id="SignalP"/>
    </source>
</evidence>
<feature type="domain" description="TonB-dependent receptor-like beta-barrel" evidence="6">
    <location>
        <begin position="481"/>
        <end position="992"/>
    </location>
</feature>
<gene>
    <name evidence="8" type="ORF">NOG11_07905</name>
</gene>
<evidence type="ECO:0000256" key="1">
    <source>
        <dbReference type="ARBA" id="ARBA00004442"/>
    </source>
</evidence>
<dbReference type="InterPro" id="IPR036942">
    <property type="entry name" value="Beta-barrel_TonB_sf"/>
</dbReference>
<evidence type="ECO:0000313" key="9">
    <source>
        <dbReference type="Proteomes" id="UP001142610"/>
    </source>
</evidence>
<dbReference type="Pfam" id="PF07715">
    <property type="entry name" value="Plug"/>
    <property type="match status" value="1"/>
</dbReference>
<dbReference type="PANTHER" id="PTHR47234:SF2">
    <property type="entry name" value="TONB-DEPENDENT RECEPTOR"/>
    <property type="match status" value="1"/>
</dbReference>
<dbReference type="AlphaFoldDB" id="A0A9X2L916"/>
<feature type="domain" description="TonB-dependent receptor plug" evidence="7">
    <location>
        <begin position="62"/>
        <end position="185"/>
    </location>
</feature>
<evidence type="ECO:0000256" key="3">
    <source>
        <dbReference type="ARBA" id="ARBA00023237"/>
    </source>
</evidence>
<dbReference type="GO" id="GO:0009279">
    <property type="term" value="C:cell outer membrane"/>
    <property type="evidence" value="ECO:0007669"/>
    <property type="project" value="UniProtKB-SubCell"/>
</dbReference>
<dbReference type="Gene3D" id="2.170.130.10">
    <property type="entry name" value="TonB-dependent receptor, plug domain"/>
    <property type="match status" value="1"/>
</dbReference>
<evidence type="ECO:0000259" key="6">
    <source>
        <dbReference type="Pfam" id="PF00593"/>
    </source>
</evidence>
<keyword evidence="2 4" id="KW-0472">Membrane</keyword>
<keyword evidence="5" id="KW-0732">Signal</keyword>
<dbReference type="SUPFAM" id="SSF56935">
    <property type="entry name" value="Porins"/>
    <property type="match status" value="1"/>
</dbReference>
<evidence type="ECO:0000313" key="8">
    <source>
        <dbReference type="EMBL" id="MCQ8185314.1"/>
    </source>
</evidence>
<keyword evidence="9" id="KW-1185">Reference proteome</keyword>
<dbReference type="Proteomes" id="UP001142610">
    <property type="component" value="Unassembled WGS sequence"/>
</dbReference>
<comment type="caution">
    <text evidence="8">The sequence shown here is derived from an EMBL/GenBank/DDBJ whole genome shotgun (WGS) entry which is preliminary data.</text>
</comment>
<dbReference type="EMBL" id="JANIBC010000004">
    <property type="protein sequence ID" value="MCQ8185314.1"/>
    <property type="molecule type" value="Genomic_DNA"/>
</dbReference>
<feature type="signal peptide" evidence="5">
    <location>
        <begin position="1"/>
        <end position="26"/>
    </location>
</feature>
<comment type="subcellular location">
    <subcellularLocation>
        <location evidence="1 4">Cell outer membrane</location>
    </subcellularLocation>
</comment>
<comment type="similarity">
    <text evidence="4">Belongs to the TonB-dependent receptor family.</text>
</comment>
<name>A0A9X2L916_9PROT</name>
<accession>A0A9X2L916</accession>
<feature type="chain" id="PRO_5040930029" evidence="5">
    <location>
        <begin position="27"/>
        <end position="1032"/>
    </location>
</feature>
<dbReference type="InterPro" id="IPR000531">
    <property type="entry name" value="Beta-barrel_TonB"/>
</dbReference>
<evidence type="ECO:0000256" key="2">
    <source>
        <dbReference type="ARBA" id="ARBA00023136"/>
    </source>
</evidence>
<evidence type="ECO:0000259" key="7">
    <source>
        <dbReference type="Pfam" id="PF07715"/>
    </source>
</evidence>
<evidence type="ECO:0000256" key="4">
    <source>
        <dbReference type="RuleBase" id="RU003357"/>
    </source>
</evidence>
<dbReference type="Gene3D" id="2.40.170.20">
    <property type="entry name" value="TonB-dependent receptor, beta-barrel domain"/>
    <property type="match status" value="1"/>
</dbReference>
<dbReference type="InterPro" id="IPR012910">
    <property type="entry name" value="Plug_dom"/>
</dbReference>
<keyword evidence="4" id="KW-0798">TonB box</keyword>
<reference evidence="8" key="1">
    <citation type="submission" date="2022-07" db="EMBL/GenBank/DDBJ databases">
        <title>Parvularcula maris sp. nov., an algicidal bacterium isolated from seawater.</title>
        <authorList>
            <person name="Li F."/>
        </authorList>
    </citation>
    <scope>NUCLEOTIDE SEQUENCE</scope>
    <source>
        <strain evidence="8">BGMRC 0090</strain>
    </source>
</reference>
<dbReference type="Pfam" id="PF00593">
    <property type="entry name" value="TonB_dep_Rec_b-barrel"/>
    <property type="match status" value="1"/>
</dbReference>
<protein>
    <submittedName>
        <fullName evidence="8">TonB-dependent receptor</fullName>
    </submittedName>
</protein>
<keyword evidence="3" id="KW-0998">Cell outer membrane</keyword>
<dbReference type="RefSeq" id="WP_256619183.1">
    <property type="nucleotide sequence ID" value="NZ_JANIBC010000004.1"/>
</dbReference>
<sequence length="1032" mass="110822">MSGNRDLLRLLAASTMLTAFATSAMAQDAPIEITPQAEEAEERGDEIVVTGSRLRRNEFNSISPVQVIDADTSRLSGLATASDFITQSPVVTGAQLDSSINAGSPTAAVEGVGAGGVGANNVSLRGLGPERTLLLVNGRRLAPSGVRGAPVAPDLNLIPGLAVETVELLTDGASSIYGSDAVAGVANIILKKDFEGFEVAGQWSQPFEDGGRVAQIGFLAGTGNDRGSVMFAGEYFHRETVLVGDRPDFNDCLRDIDLADNGEIFSVCADARPANAAVTLPQFFVYRTPGFTSDGLPEGFSTNADLVARGINRRTLDVYGLQDEERATQLLAGVERYNIFTSGDYEIMENLEFYFEASFAQRTVEEDLTNEQIFPGVPGLIPQEDENGNIIVDVDDVDEDGDRNEPLLVDNPLNPFAGDALPVVSSLSLPQERESTVSNLRLVGGFTGDIPPLADKNWVYDVGLTFDRSYGTATQPILREDALRQSLDTLRLDSDGNPICGTPRTALTFGFLTPEDCVVVDFFNDSLYTITGGIGDFATPEERDFLRGRAFNTTEIEQRQAYGLFTGDMFDMPAGTVGLALGIEYRELEIESLNDIVRQNGLAASEVPDIENDTIGRTWLFEVFGETEVPIHETVSVNLSGRYTEEKNFGNKFTYSVKGNFEPTDWLRLRATYGTTFRAPNLRDQFLAGQAGTIGGGNDPCLVPNDANDGGTYDPTGDQRPQALLDQCVADGADPTALGLGAVTGIPIQTGGSVDLEAETSDSLTAGVVFDAKPFTDAFDFDLSVTYFEIDIEDTVQETSAAGTLGACYSANPDPNACARVTRNPGSGTVSLVRAPFINIGSVKTSGIDYVARFGMDLDGFGETFNDTRLGLTFAATQTLEYDQDVDPSDDFVENFAGTIGFPEFSFLSNITVERGAFTGLWRSRYFGKGQQEASDDFADTTGDEFGATACDIAGYVGQCRDVDFVDNYVMHDASVSYAADSWTITAGVQNVFDAAPPLVDQGEAPARTNIVVQSGYDLIGRRAFINARKTF</sequence>
<keyword evidence="8" id="KW-0675">Receptor</keyword>
<proteinExistence type="inferred from homology"/>
<organism evidence="8 9">
    <name type="scientific">Parvularcula maris</name>
    <dbReference type="NCBI Taxonomy" id="2965077"/>
    <lineage>
        <taxon>Bacteria</taxon>
        <taxon>Pseudomonadati</taxon>
        <taxon>Pseudomonadota</taxon>
        <taxon>Alphaproteobacteria</taxon>
        <taxon>Parvularculales</taxon>
        <taxon>Parvularculaceae</taxon>
        <taxon>Parvularcula</taxon>
    </lineage>
</organism>
<dbReference type="PANTHER" id="PTHR47234">
    <property type="match status" value="1"/>
</dbReference>
<dbReference type="InterPro" id="IPR037066">
    <property type="entry name" value="Plug_dom_sf"/>
</dbReference>